<dbReference type="InterPro" id="IPR011765">
    <property type="entry name" value="Pept_M16_N"/>
</dbReference>
<dbReference type="Proteomes" id="UP000034875">
    <property type="component" value="Unassembled WGS sequence"/>
</dbReference>
<name>A0A0G1BC86_9BACT</name>
<evidence type="ECO:0000259" key="2">
    <source>
        <dbReference type="Pfam" id="PF00675"/>
    </source>
</evidence>
<gene>
    <name evidence="4" type="ORF">UV05_C0015G0010</name>
</gene>
<feature type="domain" description="Peptidase M16 N-terminal" evidence="2">
    <location>
        <begin position="19"/>
        <end position="157"/>
    </location>
</feature>
<dbReference type="Gene3D" id="3.30.830.10">
    <property type="entry name" value="Metalloenzyme, LuxS/M16 peptidase-like"/>
    <property type="match status" value="2"/>
</dbReference>
<dbReference type="Pfam" id="PF00675">
    <property type="entry name" value="Peptidase_M16"/>
    <property type="match status" value="1"/>
</dbReference>
<dbReference type="SUPFAM" id="SSF63411">
    <property type="entry name" value="LuxS/MPP-like metallohydrolase"/>
    <property type="match status" value="2"/>
</dbReference>
<dbReference type="PANTHER" id="PTHR11851">
    <property type="entry name" value="METALLOPROTEASE"/>
    <property type="match status" value="1"/>
</dbReference>
<protein>
    <submittedName>
        <fullName evidence="4">Peptidase M16 domain protein</fullName>
    </submittedName>
</protein>
<organism evidence="4 5">
    <name type="scientific">candidate division CPR1 bacterium GW2011_GWA2_42_17</name>
    <dbReference type="NCBI Taxonomy" id="1618341"/>
    <lineage>
        <taxon>Bacteria</taxon>
        <taxon>candidate division CPR1</taxon>
    </lineage>
</organism>
<sequence length="422" mass="47582">MIYQKHILKNGLRILLIPKDSPSSTVMVMVKAGSRYETDKEAGLAHFVEHNVFKGTAKRPNAQKLDSEIESLGGIHNASTGQEYTDYIAKVPSEHTVGALDVILDISLNSTFPQKDLEIERGNVIEEIHMYEDDPQSKVAWDFLSFLFDKEPLGRHIGGFVTTVAGFQREDLTSFVSRFYQPSNMMVVVCGQFNEEEIQNKIEEYFGKLPANQAPSFLRFETQQKEAQSFLEYRDIQQTHLVLGVTAFDRHDERRFILEVASTILGEGLGSRLFQRIRNQLGLAYYINSEYESFDDIGLWAISAGVNNSQAKAAIGAVLSELKKLIDQRVEKDELIRAKELIKGKNLFGIETSHGLASFIGFQSLLSKEVLSTEEINQRIDSVTAEDIQKVSQELLKTKKLNLALIGPQQDKKGFDEILKID</sequence>
<dbReference type="GO" id="GO:0046872">
    <property type="term" value="F:metal ion binding"/>
    <property type="evidence" value="ECO:0007669"/>
    <property type="project" value="InterPro"/>
</dbReference>
<evidence type="ECO:0000313" key="4">
    <source>
        <dbReference type="EMBL" id="KKS43976.1"/>
    </source>
</evidence>
<dbReference type="InterPro" id="IPR011249">
    <property type="entry name" value="Metalloenz_LuxS/M16"/>
</dbReference>
<accession>A0A0G1BC86</accession>
<comment type="similarity">
    <text evidence="1">Belongs to the peptidase M16 family.</text>
</comment>
<reference evidence="4 5" key="1">
    <citation type="journal article" date="2015" name="Nature">
        <title>rRNA introns, odd ribosomes, and small enigmatic genomes across a large radiation of phyla.</title>
        <authorList>
            <person name="Brown C.T."/>
            <person name="Hug L.A."/>
            <person name="Thomas B.C."/>
            <person name="Sharon I."/>
            <person name="Castelle C.J."/>
            <person name="Singh A."/>
            <person name="Wilkins M.J."/>
            <person name="Williams K.H."/>
            <person name="Banfield J.F."/>
        </authorList>
    </citation>
    <scope>NUCLEOTIDE SEQUENCE [LARGE SCALE GENOMIC DNA]</scope>
</reference>
<evidence type="ECO:0000259" key="3">
    <source>
        <dbReference type="Pfam" id="PF05193"/>
    </source>
</evidence>
<dbReference type="InterPro" id="IPR007863">
    <property type="entry name" value="Peptidase_M16_C"/>
</dbReference>
<dbReference type="Pfam" id="PF05193">
    <property type="entry name" value="Peptidase_M16_C"/>
    <property type="match status" value="1"/>
</dbReference>
<proteinExistence type="inferred from homology"/>
<evidence type="ECO:0000256" key="1">
    <source>
        <dbReference type="ARBA" id="ARBA00007261"/>
    </source>
</evidence>
<feature type="domain" description="Peptidase M16 C-terminal" evidence="3">
    <location>
        <begin position="167"/>
        <end position="340"/>
    </location>
</feature>
<evidence type="ECO:0000313" key="5">
    <source>
        <dbReference type="Proteomes" id="UP000034875"/>
    </source>
</evidence>
<dbReference type="EMBL" id="LCCZ01000015">
    <property type="protein sequence ID" value="KKS43976.1"/>
    <property type="molecule type" value="Genomic_DNA"/>
</dbReference>
<dbReference type="AlphaFoldDB" id="A0A0G1BC86"/>
<dbReference type="PANTHER" id="PTHR11851:SF49">
    <property type="entry name" value="MITOCHONDRIAL-PROCESSING PEPTIDASE SUBUNIT ALPHA"/>
    <property type="match status" value="1"/>
</dbReference>
<comment type="caution">
    <text evidence="4">The sequence shown here is derived from an EMBL/GenBank/DDBJ whole genome shotgun (WGS) entry which is preliminary data.</text>
</comment>
<dbReference type="InterPro" id="IPR050361">
    <property type="entry name" value="MPP/UQCRC_Complex"/>
</dbReference>